<feature type="compositionally biased region" description="Polar residues" evidence="7">
    <location>
        <begin position="885"/>
        <end position="925"/>
    </location>
</feature>
<evidence type="ECO:0000256" key="5">
    <source>
        <dbReference type="ARBA" id="ARBA00023239"/>
    </source>
</evidence>
<keyword evidence="8" id="KW-1133">Transmembrane helix</keyword>
<keyword evidence="3" id="KW-0210">Decarboxylase</keyword>
<protein>
    <submittedName>
        <fullName evidence="11">Aromatic-L-amino-acid decarboxylase</fullName>
    </submittedName>
</protein>
<dbReference type="Proteomes" id="UP000025227">
    <property type="component" value="Unplaced"/>
</dbReference>
<dbReference type="AlphaFoldDB" id="A0A7I4YDE8"/>
<feature type="modified residue" description="N6-(pyridoxal phosphate)lysine" evidence="6">
    <location>
        <position position="619"/>
    </location>
</feature>
<dbReference type="GO" id="GO:0016831">
    <property type="term" value="F:carboxy-lyase activity"/>
    <property type="evidence" value="ECO:0007669"/>
    <property type="project" value="UniProtKB-KW"/>
</dbReference>
<keyword evidence="5" id="KW-0456">Lyase</keyword>
<reference evidence="11" key="1">
    <citation type="submission" date="2020-12" db="UniProtKB">
        <authorList>
            <consortium name="WormBaseParasite"/>
        </authorList>
    </citation>
    <scope>IDENTIFICATION</scope>
    <source>
        <strain evidence="11">MHco3</strain>
    </source>
</reference>
<dbReference type="Gene3D" id="3.40.640.10">
    <property type="entry name" value="Type I PLP-dependent aspartate aminotransferase-like (Major domain)"/>
    <property type="match status" value="1"/>
</dbReference>
<dbReference type="Gene3D" id="1.20.1340.10">
    <property type="entry name" value="dopa decarboxylase, N-terminal domain"/>
    <property type="match status" value="1"/>
</dbReference>
<evidence type="ECO:0000256" key="9">
    <source>
        <dbReference type="SAM" id="SignalP"/>
    </source>
</evidence>
<evidence type="ECO:0000313" key="10">
    <source>
        <dbReference type="Proteomes" id="UP000025227"/>
    </source>
</evidence>
<feature type="transmembrane region" description="Helical" evidence="8">
    <location>
        <begin position="170"/>
        <end position="192"/>
    </location>
</feature>
<evidence type="ECO:0000256" key="2">
    <source>
        <dbReference type="ARBA" id="ARBA00009533"/>
    </source>
</evidence>
<dbReference type="GO" id="GO:0030170">
    <property type="term" value="F:pyridoxal phosphate binding"/>
    <property type="evidence" value="ECO:0007669"/>
    <property type="project" value="InterPro"/>
</dbReference>
<keyword evidence="8" id="KW-0812">Transmembrane</keyword>
<dbReference type="Gene3D" id="3.90.1150.10">
    <property type="entry name" value="Aspartate Aminotransferase, domain 1"/>
    <property type="match status" value="1"/>
</dbReference>
<evidence type="ECO:0000256" key="7">
    <source>
        <dbReference type="SAM" id="MobiDB-lite"/>
    </source>
</evidence>
<accession>A0A7I4YDE8</accession>
<dbReference type="Pfam" id="PF00282">
    <property type="entry name" value="Pyridoxal_deC"/>
    <property type="match status" value="1"/>
</dbReference>
<evidence type="ECO:0000256" key="8">
    <source>
        <dbReference type="SAM" id="Phobius"/>
    </source>
</evidence>
<keyword evidence="8" id="KW-0472">Membrane</keyword>
<sequence length="931" mass="103292">MVHWQSILLWLVLTACNWVPIEAEKAISLFLSGDEKTSDISKILLPLSIHFGVVIRSAELSDTNICDNIREEGISQIGKTALILLSDRSSPDCVRNNSDGQVVFSTVTASGVKYGSIFDDSFDDQEGSVNDLLHYLDSITIESAEEHEVGDRYTGVKEHVSLSDPIPVPVPVAVVVALLILIILLITAFLCVKKPAKSDVDTAMSKRKSTRPESDESSSKRRGRRSQSRMDKSSRSQSERSRKKSDKSHSDSTKGSGQEKPLNVGSAEKMLPSPAGSTPLMKKGNSKKRDSELKLRDLAEVIKQPLTSREFEVYLNRLAHFAIEYYNDPTVYDVTPNVSPGFLYNTMPKNCPENPETFNDIFEDIKLKIMPGLTHWQHPNFFAYYPIGRCFPDLLADFVTSALSVIGFSWDSCPALTEMENAMVNWVGRALGFPEAFLFQDSPPASQGGGTVTESGSDAILCAVLAARQWKINQVIEEQQRRGGSKFDTVHDIGKRLVVYSSKDAHSCIEKACKLAMLRCRPIQPLEENQWGITGEQIEAEIKKDLEKGLIPCFINCTLGTSSTASCDKLTSICPVSKKYDTWLHVDAAYAGSTFIDTKFREVAEGIENAHTINVNLSKFLLHSATLSIIWTREQKIYKDAFSITPMYLKPSHASSTDLRDWGLHLSRRFKALKVWFIMRMCGVEGLRRHVNRICDMASYFESLIDQHPNLQIFTTRNFGLFTFQYSEPSFTKEERNRHTLRLLCFLNDSHKIYFTPVRVADNDVIRVSLSYERTTKETIDNAFKLLKTMTEQYKKRKDDPKLVKAQSFNKVVSSSELPISMDADLEIGPSTTPPAEQVPTALSAASALLSQVPSSQPSKNSESSTTESQKASNVQPSTIPPANIPSQASNSQPSKDSGSSMTETQKASSLKPGTTPSANVSGAQPSAPPK</sequence>
<name>A0A7I4YDE8_HAECO</name>
<dbReference type="OrthoDB" id="639767at2759"/>
<dbReference type="WBParaSite" id="HCON_00080970-00001">
    <property type="protein sequence ID" value="HCON_00080970-00001"/>
    <property type="gene ID" value="HCON_00080970"/>
</dbReference>
<evidence type="ECO:0000256" key="6">
    <source>
        <dbReference type="PIRSR" id="PIRSR602129-50"/>
    </source>
</evidence>
<comment type="similarity">
    <text evidence="2">Belongs to the group II decarboxylase family.</text>
</comment>
<feature type="compositionally biased region" description="Polar residues" evidence="7">
    <location>
        <begin position="866"/>
        <end position="878"/>
    </location>
</feature>
<dbReference type="GO" id="GO:0005737">
    <property type="term" value="C:cytoplasm"/>
    <property type="evidence" value="ECO:0007669"/>
    <property type="project" value="TreeGrafter"/>
</dbReference>
<dbReference type="OMA" id="CDNIREE"/>
<dbReference type="GO" id="GO:0006520">
    <property type="term" value="P:amino acid metabolic process"/>
    <property type="evidence" value="ECO:0007669"/>
    <property type="project" value="InterPro"/>
</dbReference>
<evidence type="ECO:0000256" key="3">
    <source>
        <dbReference type="ARBA" id="ARBA00022793"/>
    </source>
</evidence>
<dbReference type="PRINTS" id="PR00800">
    <property type="entry name" value="YHDCRBOXLASE"/>
</dbReference>
<dbReference type="PANTHER" id="PTHR11999:SF70">
    <property type="entry name" value="MIP05841P"/>
    <property type="match status" value="1"/>
</dbReference>
<keyword evidence="10" id="KW-1185">Reference proteome</keyword>
<evidence type="ECO:0000313" key="11">
    <source>
        <dbReference type="WBParaSite" id="HCON_00080970-00001"/>
    </source>
</evidence>
<feature type="region of interest" description="Disordered" evidence="7">
    <location>
        <begin position="850"/>
        <end position="931"/>
    </location>
</feature>
<feature type="chain" id="PRO_5029683655" evidence="9">
    <location>
        <begin position="24"/>
        <end position="931"/>
    </location>
</feature>
<feature type="region of interest" description="Disordered" evidence="7">
    <location>
        <begin position="200"/>
        <end position="291"/>
    </location>
</feature>
<feature type="compositionally biased region" description="Basic and acidic residues" evidence="7">
    <location>
        <begin position="210"/>
        <end position="219"/>
    </location>
</feature>
<dbReference type="InterPro" id="IPR002129">
    <property type="entry name" value="PyrdxlP-dep_de-COase"/>
</dbReference>
<dbReference type="InterPro" id="IPR015421">
    <property type="entry name" value="PyrdxlP-dep_Trfase_major"/>
</dbReference>
<dbReference type="InterPro" id="IPR015424">
    <property type="entry name" value="PyrdxlP-dep_Trfase"/>
</dbReference>
<organism evidence="10 11">
    <name type="scientific">Haemonchus contortus</name>
    <name type="common">Barber pole worm</name>
    <dbReference type="NCBI Taxonomy" id="6289"/>
    <lineage>
        <taxon>Eukaryota</taxon>
        <taxon>Metazoa</taxon>
        <taxon>Ecdysozoa</taxon>
        <taxon>Nematoda</taxon>
        <taxon>Chromadorea</taxon>
        <taxon>Rhabditida</taxon>
        <taxon>Rhabditina</taxon>
        <taxon>Rhabditomorpha</taxon>
        <taxon>Strongyloidea</taxon>
        <taxon>Trichostrongylidae</taxon>
        <taxon>Haemonchus</taxon>
    </lineage>
</organism>
<keyword evidence="9" id="KW-0732">Signal</keyword>
<comment type="cofactor">
    <cofactor evidence="1 6">
        <name>pyridoxal 5'-phosphate</name>
        <dbReference type="ChEBI" id="CHEBI:597326"/>
    </cofactor>
</comment>
<dbReference type="GO" id="GO:0019752">
    <property type="term" value="P:carboxylic acid metabolic process"/>
    <property type="evidence" value="ECO:0007669"/>
    <property type="project" value="InterPro"/>
</dbReference>
<dbReference type="PANTHER" id="PTHR11999">
    <property type="entry name" value="GROUP II PYRIDOXAL-5-PHOSPHATE DECARBOXYLASE"/>
    <property type="match status" value="1"/>
</dbReference>
<dbReference type="SUPFAM" id="SSF53383">
    <property type="entry name" value="PLP-dependent transferases"/>
    <property type="match status" value="1"/>
</dbReference>
<feature type="signal peptide" evidence="9">
    <location>
        <begin position="1"/>
        <end position="23"/>
    </location>
</feature>
<keyword evidence="4 6" id="KW-0663">Pyridoxal phosphate</keyword>
<dbReference type="InterPro" id="IPR010977">
    <property type="entry name" value="Aromatic_deC"/>
</dbReference>
<proteinExistence type="inferred from homology"/>
<feature type="compositionally biased region" description="Low complexity" evidence="7">
    <location>
        <begin position="850"/>
        <end position="865"/>
    </location>
</feature>
<feature type="compositionally biased region" description="Basic and acidic residues" evidence="7">
    <location>
        <begin position="228"/>
        <end position="240"/>
    </location>
</feature>
<dbReference type="InterPro" id="IPR015422">
    <property type="entry name" value="PyrdxlP-dep_Trfase_small"/>
</dbReference>
<evidence type="ECO:0000256" key="4">
    <source>
        <dbReference type="ARBA" id="ARBA00022898"/>
    </source>
</evidence>
<evidence type="ECO:0000256" key="1">
    <source>
        <dbReference type="ARBA" id="ARBA00001933"/>
    </source>
</evidence>